<dbReference type="InterPro" id="IPR011763">
    <property type="entry name" value="COA_CT_C"/>
</dbReference>
<dbReference type="Proteomes" id="UP000754644">
    <property type="component" value="Unassembled WGS sequence"/>
</dbReference>
<evidence type="ECO:0000313" key="4">
    <source>
        <dbReference type="Proteomes" id="UP000754644"/>
    </source>
</evidence>
<evidence type="ECO:0000313" key="3">
    <source>
        <dbReference type="EMBL" id="NQV66191.1"/>
    </source>
</evidence>
<dbReference type="Pfam" id="PF01039">
    <property type="entry name" value="Carboxyl_trans"/>
    <property type="match status" value="1"/>
</dbReference>
<reference evidence="3" key="1">
    <citation type="submission" date="2020-05" db="EMBL/GenBank/DDBJ databases">
        <title>Sulfur intermediates as new biogeochemical hubs in an aquatic model microbial ecosystem.</title>
        <authorList>
            <person name="Vigneron A."/>
        </authorList>
    </citation>
    <scope>NUCLEOTIDE SEQUENCE</scope>
    <source>
        <strain evidence="3">Bin.250</strain>
    </source>
</reference>
<dbReference type="PROSITE" id="PS50989">
    <property type="entry name" value="COA_CT_CTER"/>
    <property type="match status" value="1"/>
</dbReference>
<dbReference type="PROSITE" id="PS50980">
    <property type="entry name" value="COA_CT_NTER"/>
    <property type="match status" value="1"/>
</dbReference>
<dbReference type="Gene3D" id="3.90.226.10">
    <property type="entry name" value="2-enoyl-CoA Hydratase, Chain A, domain 1"/>
    <property type="match status" value="2"/>
</dbReference>
<dbReference type="AlphaFoldDB" id="A0A972VZ28"/>
<name>A0A972VZ28_9GAMM</name>
<organism evidence="3 4">
    <name type="scientific">SAR86 cluster bacterium</name>
    <dbReference type="NCBI Taxonomy" id="2030880"/>
    <lineage>
        <taxon>Bacteria</taxon>
        <taxon>Pseudomonadati</taxon>
        <taxon>Pseudomonadota</taxon>
        <taxon>Gammaproteobacteria</taxon>
        <taxon>SAR86 cluster</taxon>
    </lineage>
</organism>
<dbReference type="PANTHER" id="PTHR22855">
    <property type="entry name" value="ACETYL, PROPIONYL, PYRUVATE, AND GLUTACONYL CARBOXYLASE-RELATED"/>
    <property type="match status" value="1"/>
</dbReference>
<dbReference type="PANTHER" id="PTHR22855:SF46">
    <property type="entry name" value="METHYLCROTONOYL-COA CARBOXYLASE"/>
    <property type="match status" value="1"/>
</dbReference>
<protein>
    <submittedName>
        <fullName evidence="3">Acyl-CoA carboxylase subunit beta</fullName>
    </submittedName>
</protein>
<dbReference type="FunFam" id="3.90.226.10:FF:000021">
    <property type="entry name" value="Acetyl-CoA carboxylase carboxyltransferase subunit"/>
    <property type="match status" value="1"/>
</dbReference>
<comment type="caution">
    <text evidence="3">The sequence shown here is derived from an EMBL/GenBank/DDBJ whole genome shotgun (WGS) entry which is preliminary data.</text>
</comment>
<evidence type="ECO:0000259" key="1">
    <source>
        <dbReference type="PROSITE" id="PS50980"/>
    </source>
</evidence>
<gene>
    <name evidence="3" type="ORF">HQ497_12590</name>
</gene>
<dbReference type="InterPro" id="IPR034733">
    <property type="entry name" value="AcCoA_carboxyl_beta"/>
</dbReference>
<dbReference type="SUPFAM" id="SSF52096">
    <property type="entry name" value="ClpP/crotonase"/>
    <property type="match status" value="2"/>
</dbReference>
<dbReference type="InterPro" id="IPR011762">
    <property type="entry name" value="COA_CT_N"/>
</dbReference>
<sequence>MSQLESSLDTNSDAYQSNVEFMTNYIEKVRIVERNIRASEERYRERAEKKGKLLPRERLAHLLDRGAPFLELSSIAGLGMNGDKDGSLAGGNLIVGIGYVKGRRILAMVWNYAIKGGTITSVTTRKNLRLQEIAFSTRLPLVCLSESGGGNLAGDGDPDPWHVHGFLDGGRVYCQQAELSAAGIPQITVAHGNATAGGAYQVALSDYVVLVRGQTHLFLAGPPLLKAATGEEAEHEVLGGAEMHATISQTGEYLAENDADGIRVARDIVAQFPPAAGPQLTPDRAAVAPLYPAAELRGIVSEDKRIPYDMREVIARVFDGSEFFEFEPANDQHTVCGHAHIGGWRCGIMTNNGPITPQGAKKASQFLQLCDQTKTPMIFLQNTTGFLVGVEAEQAGQVKHGSKMIQAVANFRPTKITIIVGNAYGAGNYAMCSKSLKPEFVFSWPTARQAVMGGAQAAGVMRVVAEDRARATGQEIPEAQRQAMAEGAEKLIASMELSSESMFCSSRMMDDGIIDPADTRQVLIFTLETCLETTLRGTQPNTFGVARF</sequence>
<feature type="domain" description="CoA carboxyltransferase C-terminal" evidence="2">
    <location>
        <begin position="288"/>
        <end position="537"/>
    </location>
</feature>
<dbReference type="EMBL" id="JABMOJ010000475">
    <property type="protein sequence ID" value="NQV66191.1"/>
    <property type="molecule type" value="Genomic_DNA"/>
</dbReference>
<accession>A0A972VZ28</accession>
<dbReference type="InterPro" id="IPR029045">
    <property type="entry name" value="ClpP/crotonase-like_dom_sf"/>
</dbReference>
<dbReference type="GO" id="GO:0016874">
    <property type="term" value="F:ligase activity"/>
    <property type="evidence" value="ECO:0007669"/>
    <property type="project" value="InterPro"/>
</dbReference>
<proteinExistence type="predicted"/>
<evidence type="ECO:0000259" key="2">
    <source>
        <dbReference type="PROSITE" id="PS50989"/>
    </source>
</evidence>
<dbReference type="InterPro" id="IPR045190">
    <property type="entry name" value="MCCB/AccD1-like"/>
</dbReference>
<feature type="domain" description="CoA carboxyltransferase N-terminal" evidence="1">
    <location>
        <begin position="19"/>
        <end position="284"/>
    </location>
</feature>